<dbReference type="EC" id="3.6.1.-" evidence="4"/>
<dbReference type="GO" id="GO:0008893">
    <property type="term" value="F:guanosine-3',5'-bis(diphosphate) 3'-diphosphatase activity"/>
    <property type="evidence" value="ECO:0007669"/>
    <property type="project" value="TreeGrafter"/>
</dbReference>
<evidence type="ECO:0000313" key="7">
    <source>
        <dbReference type="Proteomes" id="UP000032679"/>
    </source>
</evidence>
<keyword evidence="3 4" id="KW-0378">Hydrolase</keyword>
<dbReference type="InterPro" id="IPR020476">
    <property type="entry name" value="Nudix_hydrolase"/>
</dbReference>
<evidence type="ECO:0000256" key="4">
    <source>
        <dbReference type="HAMAP-Rule" id="MF_00298"/>
    </source>
</evidence>
<name>A0A0D6MJJ1_9PROT</name>
<dbReference type="CDD" id="cd03671">
    <property type="entry name" value="NUDIX_Ap4A_hydrolase_plant_like"/>
    <property type="match status" value="1"/>
</dbReference>
<accession>A0A0D6MJJ1</accession>
<dbReference type="PROSITE" id="PS51462">
    <property type="entry name" value="NUDIX"/>
    <property type="match status" value="1"/>
</dbReference>
<organism evidence="6 7">
    <name type="scientific">Tanticharoenia sakaeratensis NBRC 103193</name>
    <dbReference type="NCBI Taxonomy" id="1231623"/>
    <lineage>
        <taxon>Bacteria</taxon>
        <taxon>Pseudomonadati</taxon>
        <taxon>Pseudomonadota</taxon>
        <taxon>Alphaproteobacteria</taxon>
        <taxon>Acetobacterales</taxon>
        <taxon>Acetobacteraceae</taxon>
        <taxon>Tanticharoenia</taxon>
    </lineage>
</organism>
<dbReference type="GO" id="GO:0019693">
    <property type="term" value="P:ribose phosphate metabolic process"/>
    <property type="evidence" value="ECO:0007669"/>
    <property type="project" value="TreeGrafter"/>
</dbReference>
<feature type="domain" description="Nudix hydrolase" evidence="5">
    <location>
        <begin position="10"/>
        <end position="162"/>
    </location>
</feature>
<dbReference type="InterPro" id="IPR000086">
    <property type="entry name" value="NUDIX_hydrolase_dom"/>
</dbReference>
<evidence type="ECO:0000256" key="3">
    <source>
        <dbReference type="ARBA" id="ARBA00022801"/>
    </source>
</evidence>
<dbReference type="PANTHER" id="PTHR11839">
    <property type="entry name" value="UDP/ADP-SUGAR PYROPHOSPHATASE"/>
    <property type="match status" value="1"/>
</dbReference>
<evidence type="ECO:0000313" key="6">
    <source>
        <dbReference type="EMBL" id="GAN53656.1"/>
    </source>
</evidence>
<dbReference type="HAMAP" id="MF_00298">
    <property type="entry name" value="Nudix_RppH"/>
    <property type="match status" value="1"/>
</dbReference>
<dbReference type="PRINTS" id="PR00502">
    <property type="entry name" value="NUDIXFAMILY"/>
</dbReference>
<dbReference type="Gene3D" id="3.90.79.10">
    <property type="entry name" value="Nucleoside Triphosphate Pyrophosphohydrolase"/>
    <property type="match status" value="1"/>
</dbReference>
<dbReference type="NCBIfam" id="NF001936">
    <property type="entry name" value="PRK00714.1-3"/>
    <property type="match status" value="1"/>
</dbReference>
<dbReference type="InterPro" id="IPR022927">
    <property type="entry name" value="RppH"/>
</dbReference>
<dbReference type="STRING" id="1231623.Tasa_010_203"/>
<dbReference type="AlphaFoldDB" id="A0A0D6MJJ1"/>
<evidence type="ECO:0000256" key="1">
    <source>
        <dbReference type="ARBA" id="ARBA00001936"/>
    </source>
</evidence>
<gene>
    <name evidence="4" type="primary">rppH</name>
    <name evidence="4" type="synonym">nudH</name>
    <name evidence="6" type="ORF">Tasa_010_203</name>
</gene>
<proteinExistence type="inferred from homology"/>
<comment type="cofactor">
    <cofactor evidence="4">
        <name>a divalent metal cation</name>
        <dbReference type="ChEBI" id="CHEBI:60240"/>
    </cofactor>
</comment>
<dbReference type="InterPro" id="IPR020084">
    <property type="entry name" value="NUDIX_hydrolase_CS"/>
</dbReference>
<dbReference type="RefSeq" id="WP_048847785.1">
    <property type="nucleotide sequence ID" value="NZ_BALE01000010.1"/>
</dbReference>
<dbReference type="GO" id="GO:0006753">
    <property type="term" value="P:nucleoside phosphate metabolic process"/>
    <property type="evidence" value="ECO:0007669"/>
    <property type="project" value="TreeGrafter"/>
</dbReference>
<feature type="short sequence motif" description="Nudix box" evidence="4">
    <location>
        <begin position="53"/>
        <end position="74"/>
    </location>
</feature>
<dbReference type="InterPro" id="IPR015797">
    <property type="entry name" value="NUDIX_hydrolase-like_dom_sf"/>
</dbReference>
<comment type="cofactor">
    <cofactor evidence="1">
        <name>Mn(2+)</name>
        <dbReference type="ChEBI" id="CHEBI:29035"/>
    </cofactor>
</comment>
<keyword evidence="7" id="KW-1185">Reference proteome</keyword>
<dbReference type="PANTHER" id="PTHR11839:SF22">
    <property type="entry name" value="NUDIX HYDROLASE 26, CHLOROPLASTIC"/>
    <property type="match status" value="1"/>
</dbReference>
<evidence type="ECO:0000259" key="5">
    <source>
        <dbReference type="PROSITE" id="PS51462"/>
    </source>
</evidence>
<sequence length="171" mass="19182">MTAPDPTTLPYRPNVGAIIVNRAGDVFLARRADLVGRTPDRGPEDGVWQFPQGGIDDGEAPEQALFRELGEEIGTNDVSVLARHGEWLSYDLPPHLIGRALGGRYRGQTQVWFVVRFNGRDSDIRLDAHLPAEFDAWRWVPIGDVQRFDLGFKRALYARLAEDFAEIIQPS</sequence>
<dbReference type="PROSITE" id="PS00893">
    <property type="entry name" value="NUDIX_BOX"/>
    <property type="match status" value="1"/>
</dbReference>
<dbReference type="Pfam" id="PF00293">
    <property type="entry name" value="NUDIX"/>
    <property type="match status" value="1"/>
</dbReference>
<protein>
    <recommendedName>
        <fullName evidence="4">RNA pyrophosphohydrolase</fullName>
        <ecNumber evidence="4">3.6.1.-</ecNumber>
    </recommendedName>
    <alternativeName>
        <fullName evidence="4">(Di)nucleoside polyphosphate hydrolase</fullName>
    </alternativeName>
</protein>
<reference evidence="6 7" key="1">
    <citation type="submission" date="2012-10" db="EMBL/GenBank/DDBJ databases">
        <title>Genome sequencing of Tanticharoenia sakaeratensis NBRC 103193.</title>
        <authorList>
            <person name="Azuma Y."/>
            <person name="Hadano H."/>
            <person name="Hirakawa H."/>
            <person name="Matsushita K."/>
        </authorList>
    </citation>
    <scope>NUCLEOTIDE SEQUENCE [LARGE SCALE GENOMIC DNA]</scope>
    <source>
        <strain evidence="6 7">NBRC 103193</strain>
    </source>
</reference>
<dbReference type="NCBIfam" id="NF001938">
    <property type="entry name" value="PRK00714.1-5"/>
    <property type="match status" value="1"/>
</dbReference>
<comment type="function">
    <text evidence="4">Accelerates the degradation of transcripts by removing pyrophosphate from the 5'-end of triphosphorylated RNA, leading to a more labile monophosphorylated state that can stimulate subsequent ribonuclease cleavage.</text>
</comment>
<dbReference type="EMBL" id="BALE01000010">
    <property type="protein sequence ID" value="GAN53656.1"/>
    <property type="molecule type" value="Genomic_DNA"/>
</dbReference>
<evidence type="ECO:0000256" key="2">
    <source>
        <dbReference type="ARBA" id="ARBA00001946"/>
    </source>
</evidence>
<comment type="similarity">
    <text evidence="4">Belongs to the Nudix hydrolase family. RppH subfamily.</text>
</comment>
<dbReference type="OrthoDB" id="9816040at2"/>
<dbReference type="GO" id="GO:0034432">
    <property type="term" value="F:bis(5'-adenosyl)-pentaphosphatase activity"/>
    <property type="evidence" value="ECO:0007669"/>
    <property type="project" value="TreeGrafter"/>
</dbReference>
<dbReference type="Proteomes" id="UP000032679">
    <property type="component" value="Unassembled WGS sequence"/>
</dbReference>
<comment type="caution">
    <text evidence="6">The sequence shown here is derived from an EMBL/GenBank/DDBJ whole genome shotgun (WGS) entry which is preliminary data.</text>
</comment>
<dbReference type="SUPFAM" id="SSF55811">
    <property type="entry name" value="Nudix"/>
    <property type="match status" value="1"/>
</dbReference>
<comment type="cofactor">
    <cofactor evidence="2">
        <name>Mg(2+)</name>
        <dbReference type="ChEBI" id="CHEBI:18420"/>
    </cofactor>
</comment>